<reference evidence="1" key="1">
    <citation type="journal article" date="2020" name="Stud. Mycol.">
        <title>101 Dothideomycetes genomes: a test case for predicting lifestyles and emergence of pathogens.</title>
        <authorList>
            <person name="Haridas S."/>
            <person name="Albert R."/>
            <person name="Binder M."/>
            <person name="Bloem J."/>
            <person name="Labutti K."/>
            <person name="Salamov A."/>
            <person name="Andreopoulos B."/>
            <person name="Baker S."/>
            <person name="Barry K."/>
            <person name="Bills G."/>
            <person name="Bluhm B."/>
            <person name="Cannon C."/>
            <person name="Castanera R."/>
            <person name="Culley D."/>
            <person name="Daum C."/>
            <person name="Ezra D."/>
            <person name="Gonzalez J."/>
            <person name="Henrissat B."/>
            <person name="Kuo A."/>
            <person name="Liang C."/>
            <person name="Lipzen A."/>
            <person name="Lutzoni F."/>
            <person name="Magnuson J."/>
            <person name="Mondo S."/>
            <person name="Nolan M."/>
            <person name="Ohm R."/>
            <person name="Pangilinan J."/>
            <person name="Park H.-J."/>
            <person name="Ramirez L."/>
            <person name="Alfaro M."/>
            <person name="Sun H."/>
            <person name="Tritt A."/>
            <person name="Yoshinaga Y."/>
            <person name="Zwiers L.-H."/>
            <person name="Turgeon B."/>
            <person name="Goodwin S."/>
            <person name="Spatafora J."/>
            <person name="Crous P."/>
            <person name="Grigoriev I."/>
        </authorList>
    </citation>
    <scope>NUCLEOTIDE SEQUENCE</scope>
    <source>
        <strain evidence="1">CBS 207.26</strain>
    </source>
</reference>
<proteinExistence type="predicted"/>
<dbReference type="OrthoDB" id="4664297at2759"/>
<name>A0A6A6DU89_9PEZI</name>
<dbReference type="AlphaFoldDB" id="A0A6A6DU89"/>
<evidence type="ECO:0000313" key="2">
    <source>
        <dbReference type="Proteomes" id="UP000800200"/>
    </source>
</evidence>
<protein>
    <recommendedName>
        <fullName evidence="3">Phytanoyl-CoA dioxygenase</fullName>
    </recommendedName>
</protein>
<dbReference type="SUPFAM" id="SSF51197">
    <property type="entry name" value="Clavaminate synthase-like"/>
    <property type="match status" value="1"/>
</dbReference>
<dbReference type="Gene3D" id="2.60.120.620">
    <property type="entry name" value="q2cbj1_9rhob like domain"/>
    <property type="match status" value="1"/>
</dbReference>
<evidence type="ECO:0000313" key="1">
    <source>
        <dbReference type="EMBL" id="KAF2183267.1"/>
    </source>
</evidence>
<dbReference type="Proteomes" id="UP000800200">
    <property type="component" value="Unassembled WGS sequence"/>
</dbReference>
<organism evidence="1 2">
    <name type="scientific">Zopfia rhizophila CBS 207.26</name>
    <dbReference type="NCBI Taxonomy" id="1314779"/>
    <lineage>
        <taxon>Eukaryota</taxon>
        <taxon>Fungi</taxon>
        <taxon>Dikarya</taxon>
        <taxon>Ascomycota</taxon>
        <taxon>Pezizomycotina</taxon>
        <taxon>Dothideomycetes</taxon>
        <taxon>Dothideomycetes incertae sedis</taxon>
        <taxon>Zopfiaceae</taxon>
        <taxon>Zopfia</taxon>
    </lineage>
</organism>
<gene>
    <name evidence="1" type="ORF">K469DRAFT_739849</name>
</gene>
<accession>A0A6A6DU89</accession>
<sequence length="317" mass="35586">MAALSVLTDAEKEYFLTHGWLKIPGAFTRDQADEVTKHVWTRLDMSPADKSTWTRVRTNMPHHRTFDAAEFAPRAWAAICELCGGEERITPDSRLWRDNLIVNLGNAELEGKPVPPQELDGWHVDGDFFVHYLDSPEQGLLVIPLFTDIVPDGGGTFICPEAIPNVAKYLHDHPEGVSPSMVPRGHPDFSNEKNLAWFNAVAASSTHFVEAHGKVGDVYLLHPLMLHTASSNALRKVRIITNPPVHMKEPFRFYREDGNCTLVGRTTLRALGKDGLRDWKITAPRQGVVPSRIKIWEQMKVEEARRMEASRKVSAAA</sequence>
<keyword evidence="2" id="KW-1185">Reference proteome</keyword>
<dbReference type="EMBL" id="ML994643">
    <property type="protein sequence ID" value="KAF2183267.1"/>
    <property type="molecule type" value="Genomic_DNA"/>
</dbReference>
<evidence type="ECO:0008006" key="3">
    <source>
        <dbReference type="Google" id="ProtNLM"/>
    </source>
</evidence>